<dbReference type="AlphaFoldDB" id="A0A915PFW1"/>
<sequence>MEVKREESRVAAPKKANNVAANANKDVNDDSDAIFDSFIGQEVSAGRCHYIRNHADTWAKQYHRTVSSVCVSQQAAITVAAAVTFTCINEATMC</sequence>
<proteinExistence type="predicted"/>
<keyword evidence="2" id="KW-1185">Reference proteome</keyword>
<dbReference type="Proteomes" id="UP000887581">
    <property type="component" value="Unplaced"/>
</dbReference>
<feature type="region of interest" description="Disordered" evidence="1">
    <location>
        <begin position="1"/>
        <end position="23"/>
    </location>
</feature>
<protein>
    <submittedName>
        <fullName evidence="3">Uncharacterized protein</fullName>
    </submittedName>
</protein>
<evidence type="ECO:0000313" key="3">
    <source>
        <dbReference type="WBParaSite" id="sdigi.contig10.g1115.t1"/>
    </source>
</evidence>
<evidence type="ECO:0000313" key="2">
    <source>
        <dbReference type="Proteomes" id="UP000887581"/>
    </source>
</evidence>
<name>A0A915PFW1_9BILA</name>
<accession>A0A915PFW1</accession>
<dbReference type="WBParaSite" id="sdigi.contig10.g1115.t1">
    <property type="protein sequence ID" value="sdigi.contig10.g1115.t1"/>
    <property type="gene ID" value="sdigi.contig10.g1115"/>
</dbReference>
<feature type="compositionally biased region" description="Low complexity" evidence="1">
    <location>
        <begin position="10"/>
        <end position="23"/>
    </location>
</feature>
<organism evidence="2 3">
    <name type="scientific">Setaria digitata</name>
    <dbReference type="NCBI Taxonomy" id="48799"/>
    <lineage>
        <taxon>Eukaryota</taxon>
        <taxon>Metazoa</taxon>
        <taxon>Ecdysozoa</taxon>
        <taxon>Nematoda</taxon>
        <taxon>Chromadorea</taxon>
        <taxon>Rhabditida</taxon>
        <taxon>Spirurina</taxon>
        <taxon>Spiruromorpha</taxon>
        <taxon>Filarioidea</taxon>
        <taxon>Setariidae</taxon>
        <taxon>Setaria</taxon>
    </lineage>
</organism>
<evidence type="ECO:0000256" key="1">
    <source>
        <dbReference type="SAM" id="MobiDB-lite"/>
    </source>
</evidence>
<reference evidence="3" key="1">
    <citation type="submission" date="2022-11" db="UniProtKB">
        <authorList>
            <consortium name="WormBaseParasite"/>
        </authorList>
    </citation>
    <scope>IDENTIFICATION</scope>
</reference>